<evidence type="ECO:0000256" key="2">
    <source>
        <dbReference type="ARBA" id="ARBA00022692"/>
    </source>
</evidence>
<dbReference type="GO" id="GO:0098046">
    <property type="term" value="C:type V protein secretion system complex"/>
    <property type="evidence" value="ECO:0007669"/>
    <property type="project" value="TreeGrafter"/>
</dbReference>
<evidence type="ECO:0000256" key="3">
    <source>
        <dbReference type="ARBA" id="ARBA00023237"/>
    </source>
</evidence>
<keyword evidence="1" id="KW-1134">Transmembrane beta strand</keyword>
<dbReference type="Proteomes" id="UP000291822">
    <property type="component" value="Unassembled WGS sequence"/>
</dbReference>
<dbReference type="PANTHER" id="PTHR34597">
    <property type="entry name" value="SLR1661 PROTEIN"/>
    <property type="match status" value="1"/>
</dbReference>
<protein>
    <submittedName>
        <fullName evidence="8">ShlB/FhaC/HecB family hemolysin secretion/activation protein</fullName>
    </submittedName>
</protein>
<evidence type="ECO:0000259" key="7">
    <source>
        <dbReference type="Pfam" id="PF08479"/>
    </source>
</evidence>
<dbReference type="InterPro" id="IPR005565">
    <property type="entry name" value="Hemolysn_activator_HlyB_C"/>
</dbReference>
<dbReference type="InterPro" id="IPR013686">
    <property type="entry name" value="Polypept-transport_assoc_ShlB"/>
</dbReference>
<dbReference type="GO" id="GO:0046819">
    <property type="term" value="P:protein secretion by the type V secretion system"/>
    <property type="evidence" value="ECO:0007669"/>
    <property type="project" value="TreeGrafter"/>
</dbReference>
<dbReference type="PANTHER" id="PTHR34597:SF1">
    <property type="entry name" value="HEME_HEMOPEXIN TRANSPORTER PROTEIN HUXB"/>
    <property type="match status" value="1"/>
</dbReference>
<dbReference type="Pfam" id="PF03865">
    <property type="entry name" value="ShlB"/>
    <property type="match status" value="1"/>
</dbReference>
<organism evidence="8 9">
    <name type="scientific">Dyella soli</name>
    <dbReference type="NCBI Taxonomy" id="522319"/>
    <lineage>
        <taxon>Bacteria</taxon>
        <taxon>Pseudomonadati</taxon>
        <taxon>Pseudomonadota</taxon>
        <taxon>Gammaproteobacteria</taxon>
        <taxon>Lysobacterales</taxon>
        <taxon>Rhodanobacteraceae</taxon>
        <taxon>Dyella</taxon>
    </lineage>
</organism>
<dbReference type="Gene3D" id="2.40.160.50">
    <property type="entry name" value="membrane protein fhac: a member of the omp85/tpsb transporter family"/>
    <property type="match status" value="1"/>
</dbReference>
<accession>A0A4R0YMP6</accession>
<evidence type="ECO:0000256" key="5">
    <source>
        <dbReference type="SAM" id="SignalP"/>
    </source>
</evidence>
<evidence type="ECO:0000259" key="6">
    <source>
        <dbReference type="Pfam" id="PF03865"/>
    </source>
</evidence>
<reference evidence="8 9" key="1">
    <citation type="submission" date="2019-02" db="EMBL/GenBank/DDBJ databases">
        <title>Dyella amyloliquefaciens sp. nov., isolated from forest soil.</title>
        <authorList>
            <person name="Gao Z.-H."/>
            <person name="Qiu L.-H."/>
        </authorList>
    </citation>
    <scope>NUCLEOTIDE SEQUENCE [LARGE SCALE GENOMIC DNA]</scope>
    <source>
        <strain evidence="8 9">KACC 12747</strain>
    </source>
</reference>
<dbReference type="InterPro" id="IPR051544">
    <property type="entry name" value="TPS_OM_transporter"/>
</dbReference>
<keyword evidence="9" id="KW-1185">Reference proteome</keyword>
<evidence type="ECO:0000256" key="1">
    <source>
        <dbReference type="ARBA" id="ARBA00022452"/>
    </source>
</evidence>
<keyword evidence="3" id="KW-0998">Cell outer membrane</keyword>
<dbReference type="Gene3D" id="3.10.20.310">
    <property type="entry name" value="membrane protein fhac"/>
    <property type="match status" value="1"/>
</dbReference>
<keyword evidence="5" id="KW-0732">Signal</keyword>
<comment type="caution">
    <text evidence="8">The sequence shown here is derived from an EMBL/GenBank/DDBJ whole genome shotgun (WGS) entry which is preliminary data.</text>
</comment>
<dbReference type="AlphaFoldDB" id="A0A4R0YMP6"/>
<feature type="domain" description="Polypeptide-transport-associated ShlB-type" evidence="7">
    <location>
        <begin position="91"/>
        <end position="166"/>
    </location>
</feature>
<feature type="domain" description="Haemolysin activator HlyB C-terminal" evidence="6">
    <location>
        <begin position="227"/>
        <end position="515"/>
    </location>
</feature>
<feature type="chain" id="PRO_5020749622" evidence="5">
    <location>
        <begin position="42"/>
        <end position="555"/>
    </location>
</feature>
<feature type="signal peptide" evidence="5">
    <location>
        <begin position="1"/>
        <end position="41"/>
    </location>
</feature>
<feature type="region of interest" description="Disordered" evidence="4">
    <location>
        <begin position="59"/>
        <end position="83"/>
    </location>
</feature>
<keyword evidence="2" id="KW-0812">Transmembrane</keyword>
<evidence type="ECO:0000256" key="4">
    <source>
        <dbReference type="SAM" id="MobiDB-lite"/>
    </source>
</evidence>
<dbReference type="EMBL" id="SJTG01000004">
    <property type="protein sequence ID" value="TCI07741.1"/>
    <property type="molecule type" value="Genomic_DNA"/>
</dbReference>
<evidence type="ECO:0000313" key="8">
    <source>
        <dbReference type="EMBL" id="TCI07741.1"/>
    </source>
</evidence>
<keyword evidence="1" id="KW-0472">Membrane</keyword>
<dbReference type="GO" id="GO:0008320">
    <property type="term" value="F:protein transmembrane transporter activity"/>
    <property type="evidence" value="ECO:0007669"/>
    <property type="project" value="TreeGrafter"/>
</dbReference>
<sequence length="555" mass="60979">MPRTDNHKNTSRSMSHCVYKRSTRLAGIAVLLVGGAGSAFAQQATTLQNDAQRVQRYYEQQKPQEPNETDPLKQPQPNVPGQKVTTEGQRFELKKVEFTSSALLPQADLDAAVAPYLGKQVSGTELAGMLDKVNALYAARKITTARAVFKNQPIVDGVVHVELVEGRLGKVEVKGARHVDDKFVRRRIHQKDGEVVDTDRLREDLVYLNRTTDLQVKALLQPGETRGQTDILLQVDEPQRHTIDGFIDNNGIDSSGRWRVGVQGALYGLMGVDDRLSGNIAHSKGGNDGAVSYSMPIMPNNGRLGVSYSHSQIDIVQGAFRNLHITGTSSVTSLDYNQPLIATMNWLFSGIGAYSIGHSSTDISGQHIADTRTQQITLGLSLAHQQDGQRWSVTQLYTRIHSDEPMLGKDNFDIAPGSASFMQRLGQSQWAVRADLGWQFSRGKNLPSANLFQIGGLGSVRGYERGVLSGPRGYYFSAELHRSFGPNLDLYGFADTGSVYAAYPSNQSITGAGVGGLYRYRTWLTVSADVAKPFNTVTPDQDSVRANFRLTLHWE</sequence>
<evidence type="ECO:0000313" key="9">
    <source>
        <dbReference type="Proteomes" id="UP000291822"/>
    </source>
</evidence>
<proteinExistence type="predicted"/>
<gene>
    <name evidence="8" type="ORF">EZM97_23965</name>
</gene>
<dbReference type="Pfam" id="PF08479">
    <property type="entry name" value="POTRA_2"/>
    <property type="match status" value="1"/>
</dbReference>
<name>A0A4R0YMP6_9GAMM</name>